<feature type="compositionally biased region" description="Basic residues" evidence="4">
    <location>
        <begin position="24"/>
        <end position="33"/>
    </location>
</feature>
<feature type="region of interest" description="Disordered" evidence="4">
    <location>
        <begin position="14"/>
        <end position="33"/>
    </location>
</feature>
<reference evidence="8" key="1">
    <citation type="submission" date="2023-04" db="EMBL/GenBank/DDBJ databases">
        <authorList>
            <person name="Vijverberg K."/>
            <person name="Xiong W."/>
            <person name="Schranz E."/>
        </authorList>
    </citation>
    <scope>NUCLEOTIDE SEQUENCE</scope>
</reference>
<dbReference type="GO" id="GO:0042162">
    <property type="term" value="F:telomeric DNA binding"/>
    <property type="evidence" value="ECO:0007669"/>
    <property type="project" value="UniProtKB-ARBA"/>
</dbReference>
<dbReference type="InterPro" id="IPR029071">
    <property type="entry name" value="Ubiquitin-like_domsf"/>
</dbReference>
<dbReference type="SMART" id="SM00717">
    <property type="entry name" value="SANT"/>
    <property type="match status" value="1"/>
</dbReference>
<dbReference type="InterPro" id="IPR031105">
    <property type="entry name" value="TRP_plant"/>
</dbReference>
<dbReference type="InterPro" id="IPR001005">
    <property type="entry name" value="SANT/Myb"/>
</dbReference>
<evidence type="ECO:0000313" key="9">
    <source>
        <dbReference type="Proteomes" id="UP001177003"/>
    </source>
</evidence>
<dbReference type="PANTHER" id="PTHR21717">
    <property type="entry name" value="TELOMERIC REPEAT BINDING PROTEIN"/>
    <property type="match status" value="1"/>
</dbReference>
<keyword evidence="3" id="KW-0539">Nucleus</keyword>
<evidence type="ECO:0000259" key="6">
    <source>
        <dbReference type="PROSITE" id="PS50090"/>
    </source>
</evidence>
<feature type="domain" description="Myb-like" evidence="6">
    <location>
        <begin position="413"/>
        <end position="468"/>
    </location>
</feature>
<feature type="compositionally biased region" description="Low complexity" evidence="4">
    <location>
        <begin position="578"/>
        <end position="587"/>
    </location>
</feature>
<dbReference type="InterPro" id="IPR057625">
    <property type="entry name" value="TPR1-6-like_ubiquitin"/>
</dbReference>
<dbReference type="Pfam" id="PF00249">
    <property type="entry name" value="Myb_DNA-binding"/>
    <property type="match status" value="1"/>
</dbReference>
<dbReference type="EMBL" id="OX465084">
    <property type="protein sequence ID" value="CAI9297958.1"/>
    <property type="molecule type" value="Genomic_DNA"/>
</dbReference>
<dbReference type="CDD" id="cd17039">
    <property type="entry name" value="Ubl_ubiquitin_like"/>
    <property type="match status" value="1"/>
</dbReference>
<organism evidence="8 9">
    <name type="scientific">Lactuca saligna</name>
    <name type="common">Willowleaf lettuce</name>
    <dbReference type="NCBI Taxonomy" id="75948"/>
    <lineage>
        <taxon>Eukaryota</taxon>
        <taxon>Viridiplantae</taxon>
        <taxon>Streptophyta</taxon>
        <taxon>Embryophyta</taxon>
        <taxon>Tracheophyta</taxon>
        <taxon>Spermatophyta</taxon>
        <taxon>Magnoliopsida</taxon>
        <taxon>eudicotyledons</taxon>
        <taxon>Gunneridae</taxon>
        <taxon>Pentapetalae</taxon>
        <taxon>asterids</taxon>
        <taxon>campanulids</taxon>
        <taxon>Asterales</taxon>
        <taxon>Asteraceae</taxon>
        <taxon>Cichorioideae</taxon>
        <taxon>Cichorieae</taxon>
        <taxon>Lactucinae</taxon>
        <taxon>Lactuca</taxon>
    </lineage>
</organism>
<feature type="compositionally biased region" description="Polar residues" evidence="4">
    <location>
        <begin position="232"/>
        <end position="255"/>
    </location>
</feature>
<evidence type="ECO:0000256" key="2">
    <source>
        <dbReference type="ARBA" id="ARBA00023125"/>
    </source>
</evidence>
<protein>
    <submittedName>
        <fullName evidence="8">Uncharacterized protein</fullName>
    </submittedName>
</protein>
<dbReference type="Gene3D" id="1.10.246.220">
    <property type="match status" value="1"/>
</dbReference>
<dbReference type="SUPFAM" id="SSF46689">
    <property type="entry name" value="Homeodomain-like"/>
    <property type="match status" value="1"/>
</dbReference>
<evidence type="ECO:0000259" key="7">
    <source>
        <dbReference type="PROSITE" id="PS51294"/>
    </source>
</evidence>
<evidence type="ECO:0000313" key="8">
    <source>
        <dbReference type="EMBL" id="CAI9297958.1"/>
    </source>
</evidence>
<name>A0AA36EJ15_LACSI</name>
<dbReference type="InterPro" id="IPR000626">
    <property type="entry name" value="Ubiquitin-like_dom"/>
</dbReference>
<evidence type="ECO:0000256" key="4">
    <source>
        <dbReference type="SAM" id="MobiDB-lite"/>
    </source>
</evidence>
<dbReference type="PROSITE" id="PS50090">
    <property type="entry name" value="MYB_LIKE"/>
    <property type="match status" value="1"/>
</dbReference>
<dbReference type="SUPFAM" id="SSF54236">
    <property type="entry name" value="Ubiquitin-like"/>
    <property type="match status" value="1"/>
</dbReference>
<feature type="region of interest" description="Disordered" evidence="4">
    <location>
        <begin position="557"/>
        <end position="587"/>
    </location>
</feature>
<keyword evidence="9" id="KW-1185">Reference proteome</keyword>
<dbReference type="PROSITE" id="PS51294">
    <property type="entry name" value="HTH_MYB"/>
    <property type="match status" value="1"/>
</dbReference>
<proteinExistence type="predicted"/>
<feature type="domain" description="HTH myb-type" evidence="7">
    <location>
        <begin position="413"/>
        <end position="472"/>
    </location>
</feature>
<accession>A0AA36EJ15</accession>
<gene>
    <name evidence="8" type="ORF">LSALG_LOCUS36740</name>
</gene>
<dbReference type="Proteomes" id="UP001177003">
    <property type="component" value="Chromosome 8"/>
</dbReference>
<dbReference type="GO" id="GO:0005634">
    <property type="term" value="C:nucleus"/>
    <property type="evidence" value="ECO:0007669"/>
    <property type="project" value="UniProtKB-SubCell"/>
</dbReference>
<evidence type="ECO:0000259" key="5">
    <source>
        <dbReference type="PROSITE" id="PS50053"/>
    </source>
</evidence>
<comment type="subcellular location">
    <subcellularLocation>
        <location evidence="1">Nucleus</location>
    </subcellularLocation>
</comment>
<dbReference type="AlphaFoldDB" id="A0AA36EJ15"/>
<dbReference type="CDD" id="cd11660">
    <property type="entry name" value="SANT_TRF"/>
    <property type="match status" value="1"/>
</dbReference>
<dbReference type="Pfam" id="PF23603">
    <property type="entry name" value="Ubiquitin_TPR1"/>
    <property type="match status" value="1"/>
</dbReference>
<evidence type="ECO:0000256" key="1">
    <source>
        <dbReference type="ARBA" id="ARBA00004123"/>
    </source>
</evidence>
<sequence length="587" mass="64912">MVLQKRLEYGFNGYKVPPTPRAPRSARKRASKSWKKNEDRMCAFDLLATVAGELLHEGDKPNQEENKVFKTEEKDCDQGSCNKSFFLSEIISKAPVSDSGPTSGITVSDFSQKAPSAPRSVEICKIEDTNNKEMTNEVPTNGKPPLVNNLDSNVNLVIRDDDDNSCGCTQNNKTFGPPSRIGDRRIRRLLASKQWKNCPKLNDDYRNKKSFYKHQRSLRDYPFKKRKLYQFDNPSNSNEDGSSLGPTSQDPAFQTQDSHVKLKIKSFRVPEFVIEIPETATVSSLKRTVMEAVTAIFSGELHVGVMLQGKRIRDDEKTLLQTGICHDNKLDALGFTLEPNKFQDRYVVSPPGTPKSLTRYSNEVVIQHDDASVTNSRTIIGVDSRELVAVPAADSGGGLAVVPVRKSKHAEVAQRRIRRPFSVSEVEALVEAVEKLGTGRWRDVKLRAFDDAKHRTYVDLKDKWKTLVHTARISPQQRRGEPVPQELLDRVLTAHADAKDKFEDGVGSSAGKGEPAVVGCCSGGDGAAVRSGVVAKLGKSDGRHKEHGELVAAITMCIESEGDESRNDGSDSEEEETSSNSEKPICA</sequence>
<evidence type="ECO:0000256" key="3">
    <source>
        <dbReference type="ARBA" id="ARBA00023242"/>
    </source>
</evidence>
<dbReference type="InterPro" id="IPR009057">
    <property type="entry name" value="Homeodomain-like_sf"/>
</dbReference>
<feature type="region of interest" description="Disordered" evidence="4">
    <location>
        <begin position="230"/>
        <end position="255"/>
    </location>
</feature>
<feature type="domain" description="Ubiquitin-like" evidence="5">
    <location>
        <begin position="260"/>
        <end position="324"/>
    </location>
</feature>
<dbReference type="PANTHER" id="PTHR21717:SF85">
    <property type="entry name" value="HOMEODOMAIN-LIKE, UBIQUITIN-RELATED DOMAIN PROTEIN-RELATED"/>
    <property type="match status" value="1"/>
</dbReference>
<dbReference type="InterPro" id="IPR017930">
    <property type="entry name" value="Myb_dom"/>
</dbReference>
<keyword evidence="2" id="KW-0238">DNA-binding</keyword>
<dbReference type="PROSITE" id="PS50053">
    <property type="entry name" value="UBIQUITIN_2"/>
    <property type="match status" value="1"/>
</dbReference>